<proteinExistence type="predicted"/>
<dbReference type="SFLD" id="SFLDS00029">
    <property type="entry name" value="Radical_SAM"/>
    <property type="match status" value="1"/>
</dbReference>
<dbReference type="SUPFAM" id="SSF102114">
    <property type="entry name" value="Radical SAM enzymes"/>
    <property type="match status" value="1"/>
</dbReference>
<evidence type="ECO:0000256" key="1">
    <source>
        <dbReference type="ARBA" id="ARBA00022691"/>
    </source>
</evidence>
<dbReference type="InterPro" id="IPR050377">
    <property type="entry name" value="Radical_SAM_PqqE_MftC-like"/>
</dbReference>
<dbReference type="Proteomes" id="UP000242243">
    <property type="component" value="Unassembled WGS sequence"/>
</dbReference>
<evidence type="ECO:0000313" key="9">
    <source>
        <dbReference type="Proteomes" id="UP000321547"/>
    </source>
</evidence>
<evidence type="ECO:0000313" key="7">
    <source>
        <dbReference type="EMBL" id="SFP62916.1"/>
    </source>
</evidence>
<keyword evidence="2" id="KW-0479">Metal-binding</keyword>
<dbReference type="EMBL" id="BJWI01000059">
    <property type="protein sequence ID" value="GEM02786.1"/>
    <property type="molecule type" value="Genomic_DNA"/>
</dbReference>
<accession>A0A1I5RY32</accession>
<dbReference type="OrthoDB" id="7021155at2"/>
<dbReference type="STRING" id="306540.SAMN05421839_13527"/>
<dbReference type="GO" id="GO:0046872">
    <property type="term" value="F:metal ion binding"/>
    <property type="evidence" value="ECO:0007669"/>
    <property type="project" value="UniProtKB-KW"/>
</dbReference>
<dbReference type="GO" id="GO:0003824">
    <property type="term" value="F:catalytic activity"/>
    <property type="evidence" value="ECO:0007669"/>
    <property type="project" value="InterPro"/>
</dbReference>
<dbReference type="EMBL" id="FOXC01000035">
    <property type="protein sequence ID" value="SFP62916.1"/>
    <property type="molecule type" value="Genomic_DNA"/>
</dbReference>
<dbReference type="InterPro" id="IPR058240">
    <property type="entry name" value="rSAM_sf"/>
</dbReference>
<keyword evidence="9" id="KW-1185">Reference proteome</keyword>
<evidence type="ECO:0000256" key="2">
    <source>
        <dbReference type="ARBA" id="ARBA00022723"/>
    </source>
</evidence>
<dbReference type="InterPro" id="IPR013785">
    <property type="entry name" value="Aldolase_TIM"/>
</dbReference>
<keyword evidence="4" id="KW-0411">Iron-sulfur</keyword>
<dbReference type="RefSeq" id="WP_089833234.1">
    <property type="nucleotide sequence ID" value="NZ_BJWI01000059.1"/>
</dbReference>
<organism evidence="7 8">
    <name type="scientific">Halolactibacillus halophilus</name>
    <dbReference type="NCBI Taxonomy" id="306540"/>
    <lineage>
        <taxon>Bacteria</taxon>
        <taxon>Bacillati</taxon>
        <taxon>Bacillota</taxon>
        <taxon>Bacilli</taxon>
        <taxon>Bacillales</taxon>
        <taxon>Bacillaceae</taxon>
        <taxon>Halolactibacillus</taxon>
    </lineage>
</organism>
<evidence type="ECO:0000256" key="4">
    <source>
        <dbReference type="ARBA" id="ARBA00023014"/>
    </source>
</evidence>
<evidence type="ECO:0000313" key="6">
    <source>
        <dbReference type="EMBL" id="GEM02786.1"/>
    </source>
</evidence>
<reference evidence="6 9" key="2">
    <citation type="submission" date="2019-07" db="EMBL/GenBank/DDBJ databases">
        <title>Whole genome shotgun sequence of Halolactibacillus halophilus NBRC 100868.</title>
        <authorList>
            <person name="Hosoyama A."/>
            <person name="Uohara A."/>
            <person name="Ohji S."/>
            <person name="Ichikawa N."/>
        </authorList>
    </citation>
    <scope>NUCLEOTIDE SEQUENCE [LARGE SCALE GENOMIC DNA]</scope>
    <source>
        <strain evidence="6 9">NBRC 100868</strain>
    </source>
</reference>
<dbReference type="CDD" id="cd01335">
    <property type="entry name" value="Radical_SAM"/>
    <property type="match status" value="1"/>
</dbReference>
<dbReference type="PANTHER" id="PTHR11228:SF7">
    <property type="entry name" value="PQQA PEPTIDE CYCLASE"/>
    <property type="match status" value="1"/>
</dbReference>
<dbReference type="Proteomes" id="UP000321547">
    <property type="component" value="Unassembled WGS sequence"/>
</dbReference>
<dbReference type="Gene3D" id="3.20.20.70">
    <property type="entry name" value="Aldolase class I"/>
    <property type="match status" value="1"/>
</dbReference>
<feature type="domain" description="Radical SAM core" evidence="5">
    <location>
        <begin position="20"/>
        <end position="241"/>
    </location>
</feature>
<sequence length="339" mass="39206">MLKLESNIDVFEFLSPKEDSDIVSLNSIRLKITDRCHWNCWWCHNEGTGERNPKVTRDIEFKGEFANEFLSLCESLDINEVHITGGEPSAYSGLVDSIKFLKEHGFTVKMTSIGNSEEVVKNIINSGIDGINFSLHAINTEELHSTQVNRSFKWMKLQQERQLKSIFLAKDAGIKVKLNTVMASAKDITRIKEVIDWSFKNDIDMRILHEVNLLEESVNAVRELLDSYGAIETRRKYIYGSSSGMIFYEIPGKREIGFKILLPQYLNIMCNNCEMKKNGTCGEYFYGIRLENKLGENNIRLCVHQTNENTYMGLNKFKNSVQYNEIKRKQEEYKNSQFM</sequence>
<keyword evidence="1" id="KW-0949">S-adenosyl-L-methionine</keyword>
<gene>
    <name evidence="6" type="ORF">HHA03_23180</name>
    <name evidence="7" type="ORF">SAMN05421839_13527</name>
</gene>
<dbReference type="GO" id="GO:0051536">
    <property type="term" value="F:iron-sulfur cluster binding"/>
    <property type="evidence" value="ECO:0007669"/>
    <property type="project" value="UniProtKB-KW"/>
</dbReference>
<reference evidence="7 8" key="1">
    <citation type="submission" date="2016-10" db="EMBL/GenBank/DDBJ databases">
        <authorList>
            <person name="de Groot N.N."/>
        </authorList>
    </citation>
    <scope>NUCLEOTIDE SEQUENCE [LARGE SCALE GENOMIC DNA]</scope>
    <source>
        <strain evidence="7 8">DSM 17073</strain>
    </source>
</reference>
<dbReference type="PANTHER" id="PTHR11228">
    <property type="entry name" value="RADICAL SAM DOMAIN PROTEIN"/>
    <property type="match status" value="1"/>
</dbReference>
<dbReference type="PROSITE" id="PS51918">
    <property type="entry name" value="RADICAL_SAM"/>
    <property type="match status" value="1"/>
</dbReference>
<evidence type="ECO:0000259" key="5">
    <source>
        <dbReference type="PROSITE" id="PS51918"/>
    </source>
</evidence>
<name>A0A1I5RY32_9BACI</name>
<keyword evidence="3" id="KW-0408">Iron</keyword>
<dbReference type="AlphaFoldDB" id="A0A1I5RY32"/>
<dbReference type="InterPro" id="IPR007197">
    <property type="entry name" value="rSAM"/>
</dbReference>
<dbReference type="Pfam" id="PF04055">
    <property type="entry name" value="Radical_SAM"/>
    <property type="match status" value="1"/>
</dbReference>
<evidence type="ECO:0000256" key="3">
    <source>
        <dbReference type="ARBA" id="ARBA00023004"/>
    </source>
</evidence>
<evidence type="ECO:0000313" key="8">
    <source>
        <dbReference type="Proteomes" id="UP000242243"/>
    </source>
</evidence>
<dbReference type="SFLD" id="SFLDG01067">
    <property type="entry name" value="SPASM/twitch_domain_containing"/>
    <property type="match status" value="1"/>
</dbReference>
<protein>
    <submittedName>
        <fullName evidence="7">Molybdenum cofactor biosynthesis enzyme MoaA</fullName>
    </submittedName>
</protein>